<sequence length="1316" mass="145431">MGQLGFGCVGDMAAAQSSYLGQNSMGGCHMQSTANADPLGLDDLEDIDLDGLQEFLQEGTFGQLSHGALDPALFMSQPPPSLDSVSVRQTNDLISDQQAFANSSAYQGYGSSQLQASFQASQDMFPQPLPLVVEKEEEVEEDDADGEDLGHAATYADYTPAKLSIGRNHPDRVVETSTLSSVPLPDITYHLHMPDYAISSGKLSALQLEAITYSCQRHESILPNGQRAGFLIGDGAGVGKGRTVAGIILENYCCGRKKALWFSVSNDLKYDAERDLNDIGARSIPVHSLNKIKYGSTDRRMREGVLFATYSALIGESFATGTMRTRIKQVLDWCGPEFDGVVVFDECHKAKNLCPVGAAKPTKTGKAVLDLQNKLPHARVVYASATGASEPKNMAYMSRLGIWGKDTPFNTFDEFLQSIERRGVGGMEIVAMDMKLSGMYIARQLSFHGVTFRVVEIPLPEQFRNVYDRAVKLWLEMMDKFDRAASVCPDVSRKSLWGQFWSSHQRFFKYMCIAGKVQQAVTLAHEALKQGKCVVIGLQSTGEARTREELELGNGTIDKFVSAAGGVLKALIKKNFPSGKARVRAAPKRIIRQECADACSKADMKRRRLNERCGRKGKLARLKEGASATTVTPAMAALLGCPQARDSDDSGLEFRSEGESDDGGATASPLPLGAAPPPPLAMPPFGSATSAAAAMMNAFRTASAQQENGGRTIKVEEEEDDDDDDVIIITPEDPARAMTSAAAVPIDYTGMLFEMKQDLLRKVEELTKDLPLNTLDELIEKLGGPSIVAEMTGRKGRIVQKADGKVAYESRAEPGVHIDIVNIKEKQRFMTGEKHVAIISEAASSGISLQADRRAENKRRRVHMTLELPWSADRAIQQFGRTHRSNQVSAPEYLFLISELAGERRFASIVAKRLESLGALTHGDRRATESRDMSRFNFDNKYGREAMEKVLKSLINQIDFHYMVPPPASYEGDFFEDMRQGLVGVGLITKDYKGNYSIEKGMNQYSHNGVQLGPNQAELGLAKFLNRILGMEVTKQNAIFQYFIDTFEVTIDAAKKEGKYDMGILDLAPGVEEINEEKKHTFKIPSSMGSGQVVLYTVKVDRGISWDHALERRKKMTGLNDGFYVMKLMRSGRQMAILAEEFDKEKKLFVIYRPNTGKQRHQEELRDLSRKYDKVTEEEAEDVWKYQYDWSFDSCSHAFWSGRCRNVAALGSCSHGGRLCLHHVLCGTLLSVWRGVEDAIQQVTNSTSMQIVRLQTKDKRRQVGIKIPENCLSKVMKVLANQDQALLLARESVIVPYPSSPSALFIDETFPDGLNG</sequence>
<comment type="function">
    <text evidence="4">Acts as a transcriptional coregulator, that can have both coactivator and corepressor functions. Inhibits the DCSTAMP-repressive activity of TAL1, hence enhancing the access of the transcription factor MITF to the DC-STAMP promoter in osteoclast. Plays a role in bone homeostasis; required as a positive regulator in TNFSF11//RANKL-mediated osteoclast fusion via a DCSTAMP-dependent pathway. May also be required in the regulation of osteoblast differentiation. Involved in the transcriptional corepression of NF-kappaB in macrophages. Plays a role as a regulator in the pro-inflammatory cascade.</text>
</comment>
<evidence type="ECO:0000256" key="3">
    <source>
        <dbReference type="ARBA" id="ARBA00023163"/>
    </source>
</evidence>
<dbReference type="RefSeq" id="XP_032826528.1">
    <property type="nucleotide sequence ID" value="XM_032970637.1"/>
</dbReference>
<proteinExistence type="inferred from homology"/>
<evidence type="ECO:0000313" key="11">
    <source>
        <dbReference type="Proteomes" id="UP001318040"/>
    </source>
</evidence>
<dbReference type="InterPro" id="IPR039187">
    <property type="entry name" value="SNO_AAA"/>
</dbReference>
<gene>
    <name evidence="12" type="primary">LOC116951848</name>
</gene>
<feature type="region of interest" description="Disordered" evidence="7">
    <location>
        <begin position="642"/>
        <end position="686"/>
    </location>
</feature>
<keyword evidence="3" id="KW-0804">Transcription</keyword>
<dbReference type="FunFam" id="3.40.50.300:FF:000342">
    <property type="entry name" value="Protein strawberry notch homolog 2"/>
    <property type="match status" value="1"/>
</dbReference>
<evidence type="ECO:0000256" key="4">
    <source>
        <dbReference type="ARBA" id="ARBA00055221"/>
    </source>
</evidence>
<evidence type="ECO:0000256" key="1">
    <source>
        <dbReference type="ARBA" id="ARBA00006992"/>
    </source>
</evidence>
<evidence type="ECO:0000259" key="10">
    <source>
        <dbReference type="Pfam" id="PF25373"/>
    </source>
</evidence>
<dbReference type="GO" id="GO:0042393">
    <property type="term" value="F:histone binding"/>
    <property type="evidence" value="ECO:0007669"/>
    <property type="project" value="TreeGrafter"/>
</dbReference>
<feature type="compositionally biased region" description="Low complexity" evidence="7">
    <location>
        <begin position="663"/>
        <end position="673"/>
    </location>
</feature>
<dbReference type="GO" id="GO:0002281">
    <property type="term" value="P:macrophage activation involved in immune response"/>
    <property type="evidence" value="ECO:0007669"/>
    <property type="project" value="UniProtKB-ARBA"/>
</dbReference>
<dbReference type="Pfam" id="PF13872">
    <property type="entry name" value="AAA_34"/>
    <property type="match status" value="1"/>
</dbReference>
<evidence type="ECO:0000313" key="12">
    <source>
        <dbReference type="RefSeq" id="XP_032826528.1"/>
    </source>
</evidence>
<feature type="region of interest" description="Disordered" evidence="7">
    <location>
        <begin position="702"/>
        <end position="722"/>
    </location>
</feature>
<feature type="domain" description="Strawberry notch helicase C" evidence="8">
    <location>
        <begin position="773"/>
        <end position="1066"/>
    </location>
</feature>
<dbReference type="GO" id="GO:0005634">
    <property type="term" value="C:nucleus"/>
    <property type="evidence" value="ECO:0007669"/>
    <property type="project" value="TreeGrafter"/>
</dbReference>
<dbReference type="SUPFAM" id="SSF52540">
    <property type="entry name" value="P-loop containing nucleoside triphosphate hydrolases"/>
    <property type="match status" value="2"/>
</dbReference>
<protein>
    <recommendedName>
        <fullName evidence="6">Protein strawberry notch homolog 2</fullName>
    </recommendedName>
</protein>
<dbReference type="Gene3D" id="3.40.50.300">
    <property type="entry name" value="P-loop containing nucleotide triphosphate hydrolases"/>
    <property type="match status" value="1"/>
</dbReference>
<dbReference type="GO" id="GO:0071354">
    <property type="term" value="P:cellular response to interleukin-6"/>
    <property type="evidence" value="ECO:0007669"/>
    <property type="project" value="UniProtKB-ARBA"/>
</dbReference>
<evidence type="ECO:0000259" key="8">
    <source>
        <dbReference type="Pfam" id="PF13871"/>
    </source>
</evidence>
<name>A0AAJ7TYJ5_PETMA</name>
<feature type="compositionally biased region" description="Basic and acidic residues" evidence="7">
    <location>
        <begin position="645"/>
        <end position="658"/>
    </location>
</feature>
<keyword evidence="11" id="KW-1185">Reference proteome</keyword>
<dbReference type="PANTHER" id="PTHR12706">
    <property type="entry name" value="STRAWBERRY NOTCH-RELATED"/>
    <property type="match status" value="1"/>
</dbReference>
<organism evidence="11 12">
    <name type="scientific">Petromyzon marinus</name>
    <name type="common">Sea lamprey</name>
    <dbReference type="NCBI Taxonomy" id="7757"/>
    <lineage>
        <taxon>Eukaryota</taxon>
        <taxon>Metazoa</taxon>
        <taxon>Chordata</taxon>
        <taxon>Craniata</taxon>
        <taxon>Vertebrata</taxon>
        <taxon>Cyclostomata</taxon>
        <taxon>Hyperoartia</taxon>
        <taxon>Petromyzontiformes</taxon>
        <taxon>Petromyzontidae</taxon>
        <taxon>Petromyzon</taxon>
    </lineage>
</organism>
<dbReference type="InterPro" id="IPR027417">
    <property type="entry name" value="P-loop_NTPase"/>
</dbReference>
<feature type="domain" description="Strawberry notch AAA" evidence="9">
    <location>
        <begin position="168"/>
        <end position="469"/>
    </location>
</feature>
<evidence type="ECO:0000256" key="7">
    <source>
        <dbReference type="SAM" id="MobiDB-lite"/>
    </source>
</evidence>
<dbReference type="InterPro" id="IPR026937">
    <property type="entry name" value="SBNO_Helicase_C_dom"/>
</dbReference>
<dbReference type="Proteomes" id="UP001318040">
    <property type="component" value="Chromosome 44"/>
</dbReference>
<comment type="subunit">
    <text evidence="5">Interacts with TAL1; this interaction inhibits TAL1 occupancy of the DCSTAMP promoter, leading to the activation of the DCSTAMP promoter by the transcription factor MITF.</text>
</comment>
<dbReference type="InterPro" id="IPR057332">
    <property type="entry name" value="SBNO_a/b_dom"/>
</dbReference>
<dbReference type="Pfam" id="PF25373">
    <property type="entry name" value="SBNO"/>
    <property type="match status" value="1"/>
</dbReference>
<dbReference type="InterPro" id="IPR026741">
    <property type="entry name" value="SNO"/>
</dbReference>
<evidence type="ECO:0000256" key="6">
    <source>
        <dbReference type="ARBA" id="ARBA00073423"/>
    </source>
</evidence>
<reference evidence="12" key="1">
    <citation type="submission" date="2025-08" db="UniProtKB">
        <authorList>
            <consortium name="RefSeq"/>
        </authorList>
    </citation>
    <scope>IDENTIFICATION</scope>
    <source>
        <tissue evidence="12">Sperm</tissue>
    </source>
</reference>
<keyword evidence="2" id="KW-0805">Transcription regulation</keyword>
<evidence type="ECO:0000259" key="9">
    <source>
        <dbReference type="Pfam" id="PF13872"/>
    </source>
</evidence>
<evidence type="ECO:0000256" key="5">
    <source>
        <dbReference type="ARBA" id="ARBA00063805"/>
    </source>
</evidence>
<comment type="similarity">
    <text evidence="1">Belongs to the SBNO family.</text>
</comment>
<dbReference type="Pfam" id="PF13871">
    <property type="entry name" value="Helicase_C_4"/>
    <property type="match status" value="1"/>
</dbReference>
<dbReference type="GO" id="GO:0006355">
    <property type="term" value="P:regulation of DNA-templated transcription"/>
    <property type="evidence" value="ECO:0007669"/>
    <property type="project" value="InterPro"/>
</dbReference>
<accession>A0AAJ7TYJ5</accession>
<dbReference type="GO" id="GO:0031490">
    <property type="term" value="F:chromatin DNA binding"/>
    <property type="evidence" value="ECO:0007669"/>
    <property type="project" value="TreeGrafter"/>
</dbReference>
<feature type="domain" description="SBNO alpha/beta" evidence="10">
    <location>
        <begin position="1104"/>
        <end position="1218"/>
    </location>
</feature>
<evidence type="ECO:0000256" key="2">
    <source>
        <dbReference type="ARBA" id="ARBA00023015"/>
    </source>
</evidence>
<dbReference type="PANTHER" id="PTHR12706:SF5">
    <property type="entry name" value="PROTEIN STRAWBERRY NOTCH HOMOLOG 2"/>
    <property type="match status" value="1"/>
</dbReference>